<dbReference type="OrthoDB" id="2559862at2759"/>
<keyword evidence="1" id="KW-0732">Signal</keyword>
<keyword evidence="4" id="KW-1185">Reference proteome</keyword>
<reference evidence="3" key="3">
    <citation type="submission" date="2024-02" db="EMBL/GenBank/DDBJ databases">
        <title>Comparative genomics of Cryptococcus and Kwoniella reveals pathogenesis evolution and contrasting modes of karyotype evolution via chromosome fusion or intercentromeric recombination.</title>
        <authorList>
            <person name="Coelho M.A."/>
            <person name="David-Palma M."/>
            <person name="Shea T."/>
            <person name="Bowers K."/>
            <person name="McGinley-Smith S."/>
            <person name="Mohammad A.W."/>
            <person name="Gnirke A."/>
            <person name="Yurkov A.M."/>
            <person name="Nowrousian M."/>
            <person name="Sun S."/>
            <person name="Cuomo C.A."/>
            <person name="Heitman J."/>
        </authorList>
    </citation>
    <scope>NUCLEOTIDE SEQUENCE</scope>
    <source>
        <strain evidence="3">CBS 10117</strain>
    </source>
</reference>
<proteinExistence type="predicted"/>
<dbReference type="EMBL" id="CP144538">
    <property type="protein sequence ID" value="WWC64443.1"/>
    <property type="molecule type" value="Genomic_DNA"/>
</dbReference>
<protein>
    <submittedName>
        <fullName evidence="2">Uncharacterized protein</fullName>
    </submittedName>
</protein>
<sequence length="145" mass="16308">MFSLSVLTYPLLLLTSVYAAPTEKVGSSSQNLVQRQSSVQFNSTWPDQFVGGESVSMSWTGSSSGKYSVAWIEEYNGGDDLLLNFVFQDEAYDHYDFYFAPARCWKPDSTFRFIVWDGEGFPLPEQRAYGPKLPLVEGENEPSTC</sequence>
<gene>
    <name evidence="2" type="ORF">I303_06454</name>
    <name evidence="3" type="ORF">I303_107053</name>
</gene>
<dbReference type="KEGG" id="kdj:28970153"/>
<dbReference type="Proteomes" id="UP000078595">
    <property type="component" value="Chromosome 9"/>
</dbReference>
<evidence type="ECO:0000313" key="2">
    <source>
        <dbReference type="EMBL" id="OBR82897.1"/>
    </source>
</evidence>
<dbReference type="RefSeq" id="XP_018260739.1">
    <property type="nucleotide sequence ID" value="XM_018409736.1"/>
</dbReference>
<feature type="chain" id="PRO_5008341940" evidence="1">
    <location>
        <begin position="20"/>
        <end position="145"/>
    </location>
</feature>
<evidence type="ECO:0000313" key="3">
    <source>
        <dbReference type="EMBL" id="WWC64443.1"/>
    </source>
</evidence>
<evidence type="ECO:0000313" key="4">
    <source>
        <dbReference type="Proteomes" id="UP000078595"/>
    </source>
</evidence>
<accession>A0A1A5ZYL0</accession>
<name>A0A1A5ZYL0_9TREE</name>
<dbReference type="AlphaFoldDB" id="A0A1A5ZYL0"/>
<dbReference type="VEuPathDB" id="FungiDB:I303_06454"/>
<evidence type="ECO:0000256" key="1">
    <source>
        <dbReference type="SAM" id="SignalP"/>
    </source>
</evidence>
<dbReference type="EMBL" id="KI894034">
    <property type="protein sequence ID" value="OBR82897.1"/>
    <property type="molecule type" value="Genomic_DNA"/>
</dbReference>
<reference evidence="2" key="1">
    <citation type="submission" date="2013-07" db="EMBL/GenBank/DDBJ databases">
        <title>The Genome Sequence of Cryptococcus dejecticola CBS10117.</title>
        <authorList>
            <consortium name="The Broad Institute Genome Sequencing Platform"/>
            <person name="Cuomo C."/>
            <person name="Litvintseva A."/>
            <person name="Chen Y."/>
            <person name="Heitman J."/>
            <person name="Sun S."/>
            <person name="Springer D."/>
            <person name="Dromer F."/>
            <person name="Young S.K."/>
            <person name="Zeng Q."/>
            <person name="Gargeya S."/>
            <person name="Fitzgerald M."/>
            <person name="Abouelleil A."/>
            <person name="Alvarado L."/>
            <person name="Berlin A.M."/>
            <person name="Chapman S.B."/>
            <person name="Dewar J."/>
            <person name="Goldberg J."/>
            <person name="Griggs A."/>
            <person name="Gujja S."/>
            <person name="Hansen M."/>
            <person name="Howarth C."/>
            <person name="Imamovic A."/>
            <person name="Larimer J."/>
            <person name="McCowan C."/>
            <person name="Murphy C."/>
            <person name="Pearson M."/>
            <person name="Priest M."/>
            <person name="Roberts A."/>
            <person name="Saif S."/>
            <person name="Shea T."/>
            <person name="Sykes S."/>
            <person name="Wortman J."/>
            <person name="Nusbaum C."/>
            <person name="Birren B."/>
        </authorList>
    </citation>
    <scope>NUCLEOTIDE SEQUENCE [LARGE SCALE GENOMIC DNA]</scope>
    <source>
        <strain evidence="2">CBS 10117</strain>
    </source>
</reference>
<feature type="signal peptide" evidence="1">
    <location>
        <begin position="1"/>
        <end position="19"/>
    </location>
</feature>
<reference evidence="3" key="2">
    <citation type="submission" date="2013-07" db="EMBL/GenBank/DDBJ databases">
        <authorList>
            <consortium name="The Broad Institute Genome Sequencing Platform"/>
            <person name="Cuomo C."/>
            <person name="Litvintseva A."/>
            <person name="Chen Y."/>
            <person name="Heitman J."/>
            <person name="Sun S."/>
            <person name="Springer D."/>
            <person name="Dromer F."/>
            <person name="Young S.K."/>
            <person name="Zeng Q."/>
            <person name="Gargeya S."/>
            <person name="Fitzgerald M."/>
            <person name="Abouelleil A."/>
            <person name="Alvarado L."/>
            <person name="Berlin A.M."/>
            <person name="Chapman S.B."/>
            <person name="Dewar J."/>
            <person name="Goldberg J."/>
            <person name="Griggs A."/>
            <person name="Gujja S."/>
            <person name="Hansen M."/>
            <person name="Howarth C."/>
            <person name="Imamovic A."/>
            <person name="Larimer J."/>
            <person name="McCowan C."/>
            <person name="Murphy C."/>
            <person name="Pearson M."/>
            <person name="Priest M."/>
            <person name="Roberts A."/>
            <person name="Saif S."/>
            <person name="Shea T."/>
            <person name="Sykes S."/>
            <person name="Wortman J."/>
            <person name="Nusbaum C."/>
            <person name="Birren B."/>
        </authorList>
    </citation>
    <scope>NUCLEOTIDE SEQUENCE</scope>
    <source>
        <strain evidence="3">CBS 10117</strain>
    </source>
</reference>
<organism evidence="2">
    <name type="scientific">Kwoniella dejecticola CBS 10117</name>
    <dbReference type="NCBI Taxonomy" id="1296121"/>
    <lineage>
        <taxon>Eukaryota</taxon>
        <taxon>Fungi</taxon>
        <taxon>Dikarya</taxon>
        <taxon>Basidiomycota</taxon>
        <taxon>Agaricomycotina</taxon>
        <taxon>Tremellomycetes</taxon>
        <taxon>Tremellales</taxon>
        <taxon>Cryptococcaceae</taxon>
        <taxon>Kwoniella</taxon>
    </lineage>
</organism>
<dbReference type="GeneID" id="28970153"/>